<dbReference type="PATRIC" id="fig|45070.6.peg.2887"/>
<evidence type="ECO:0000313" key="1">
    <source>
        <dbReference type="EMBL" id="KTD33086.1"/>
    </source>
</evidence>
<gene>
    <name evidence="1" type="ORF">Lnau_2734</name>
</gene>
<comment type="caution">
    <text evidence="1">The sequence shown here is derived from an EMBL/GenBank/DDBJ whole genome shotgun (WGS) entry which is preliminary data.</text>
</comment>
<accession>A0A0W0WL85</accession>
<keyword evidence="2" id="KW-1185">Reference proteome</keyword>
<dbReference type="RefSeq" id="WP_058505705.1">
    <property type="nucleotide sequence ID" value="NZ_CAAAIF010000003.1"/>
</dbReference>
<dbReference type="Proteomes" id="UP000054725">
    <property type="component" value="Unassembled WGS sequence"/>
</dbReference>
<proteinExistence type="predicted"/>
<dbReference type="OrthoDB" id="5640016at2"/>
<organism evidence="1 2">
    <name type="scientific">Legionella nautarum</name>
    <dbReference type="NCBI Taxonomy" id="45070"/>
    <lineage>
        <taxon>Bacteria</taxon>
        <taxon>Pseudomonadati</taxon>
        <taxon>Pseudomonadota</taxon>
        <taxon>Gammaproteobacteria</taxon>
        <taxon>Legionellales</taxon>
        <taxon>Legionellaceae</taxon>
        <taxon>Legionella</taxon>
    </lineage>
</organism>
<name>A0A0W0WL85_9GAMM</name>
<protein>
    <submittedName>
        <fullName evidence="1">Uncharacterized protein</fullName>
    </submittedName>
</protein>
<dbReference type="AlphaFoldDB" id="A0A0W0WL85"/>
<reference evidence="1 2" key="1">
    <citation type="submission" date="2015-11" db="EMBL/GenBank/DDBJ databases">
        <title>Genomic analysis of 38 Legionella species identifies large and diverse effector repertoires.</title>
        <authorList>
            <person name="Burstein D."/>
            <person name="Amaro F."/>
            <person name="Zusman T."/>
            <person name="Lifshitz Z."/>
            <person name="Cohen O."/>
            <person name="Gilbert J.A."/>
            <person name="Pupko T."/>
            <person name="Shuman H.A."/>
            <person name="Segal G."/>
        </authorList>
    </citation>
    <scope>NUCLEOTIDE SEQUENCE [LARGE SCALE GENOMIC DNA]</scope>
    <source>
        <strain evidence="1 2">ATCC 49506</strain>
    </source>
</reference>
<sequence length="255" mass="29460">MSSSLALRTELIEVDTYLPLSDSLAFDLEQFTRKHYRIANHHQFNEQILSPETTGSLGVFYDLNNKIVGFSRICRHSLQVQDSEFTAYIGGTYYDPRIDLSFTAARFCLAKAIRYKLERPHENMAYFSLVSTPTRFQFLSKLNNGIYPNEETPIPEFVLVLVEHLKRLHHWETDAKHPMLIHNQIPLLNPPILEDEADPLINYYLSLNPNYSTGTSLLIYLPINLANISLGIKRVLMKMRPPQAYLHETKEVTFS</sequence>
<evidence type="ECO:0000313" key="2">
    <source>
        <dbReference type="Proteomes" id="UP000054725"/>
    </source>
</evidence>
<dbReference type="EMBL" id="LNYO01000024">
    <property type="protein sequence ID" value="KTD33086.1"/>
    <property type="molecule type" value="Genomic_DNA"/>
</dbReference>
<dbReference type="STRING" id="45070.Lnau_2734"/>